<feature type="compositionally biased region" description="Acidic residues" evidence="1">
    <location>
        <begin position="31"/>
        <end position="42"/>
    </location>
</feature>
<name>A0A9P6QDM5_9FUNG</name>
<feature type="compositionally biased region" description="Basic residues" evidence="1">
    <location>
        <begin position="87"/>
        <end position="101"/>
    </location>
</feature>
<evidence type="ECO:0000313" key="2">
    <source>
        <dbReference type="EMBL" id="KAG0264340.1"/>
    </source>
</evidence>
<feature type="region of interest" description="Disordered" evidence="1">
    <location>
        <begin position="586"/>
        <end position="649"/>
    </location>
</feature>
<dbReference type="EMBL" id="JAAAJB010000141">
    <property type="protein sequence ID" value="KAG0264340.1"/>
    <property type="molecule type" value="Genomic_DNA"/>
</dbReference>
<feature type="compositionally biased region" description="Acidic residues" evidence="1">
    <location>
        <begin position="900"/>
        <end position="941"/>
    </location>
</feature>
<keyword evidence="3" id="KW-1185">Reference proteome</keyword>
<dbReference type="PANTHER" id="PTHR22684:SF0">
    <property type="entry name" value="RIBOSOME QUALITY CONTROL COMPLEX SUBUNIT TCF25"/>
    <property type="match status" value="1"/>
</dbReference>
<proteinExistence type="predicted"/>
<organism evidence="2 3">
    <name type="scientific">Actinomortierella ambigua</name>
    <dbReference type="NCBI Taxonomy" id="1343610"/>
    <lineage>
        <taxon>Eukaryota</taxon>
        <taxon>Fungi</taxon>
        <taxon>Fungi incertae sedis</taxon>
        <taxon>Mucoromycota</taxon>
        <taxon>Mortierellomycotina</taxon>
        <taxon>Mortierellomycetes</taxon>
        <taxon>Mortierellales</taxon>
        <taxon>Mortierellaceae</taxon>
        <taxon>Actinomortierella</taxon>
    </lineage>
</organism>
<feature type="region of interest" description="Disordered" evidence="1">
    <location>
        <begin position="1"/>
        <end position="169"/>
    </location>
</feature>
<dbReference type="Pfam" id="PF04910">
    <property type="entry name" value="Tcf25"/>
    <property type="match status" value="1"/>
</dbReference>
<feature type="compositionally biased region" description="Basic and acidic residues" evidence="1">
    <location>
        <begin position="586"/>
        <end position="601"/>
    </location>
</feature>
<feature type="compositionally biased region" description="Acidic residues" evidence="1">
    <location>
        <begin position="610"/>
        <end position="645"/>
    </location>
</feature>
<dbReference type="InterPro" id="IPR006994">
    <property type="entry name" value="TCF25/Rqc1"/>
</dbReference>
<feature type="region of interest" description="Disordered" evidence="1">
    <location>
        <begin position="894"/>
        <end position="952"/>
    </location>
</feature>
<evidence type="ECO:0000313" key="3">
    <source>
        <dbReference type="Proteomes" id="UP000807716"/>
    </source>
</evidence>
<comment type="caution">
    <text evidence="2">The sequence shown here is derived from an EMBL/GenBank/DDBJ whole genome shotgun (WGS) entry which is preliminary data.</text>
</comment>
<protein>
    <submittedName>
        <fullName evidence="2">Transcription factor 25</fullName>
    </submittedName>
</protein>
<feature type="compositionally biased region" description="Acidic residues" evidence="1">
    <location>
        <begin position="111"/>
        <end position="122"/>
    </location>
</feature>
<dbReference type="AlphaFoldDB" id="A0A9P6QDM5"/>
<dbReference type="OrthoDB" id="205993at2759"/>
<evidence type="ECO:0000256" key="1">
    <source>
        <dbReference type="SAM" id="MobiDB-lite"/>
    </source>
</evidence>
<feature type="compositionally biased region" description="Low complexity" evidence="1">
    <location>
        <begin position="132"/>
        <end position="143"/>
    </location>
</feature>
<feature type="compositionally biased region" description="Acidic residues" evidence="1">
    <location>
        <begin position="58"/>
        <end position="79"/>
    </location>
</feature>
<sequence length="952" mass="104425">MSSRALKKLLRDSNGPSPLKGLEDKEHDNHDIEDEEEEDEDDIVTKRPPARNLFALLDGDDQEDDVDEEQDDQEEEEERPQEPVKKSSSKSKKKKNKKKNAAKNANPFDALQEDEGAAEDESAPAQAEKTTAPAPVSAASGASKNKKKKKGKAAAPQKSVEEMSVEEFEKSLQQLNTQLGSLPSGGSGSGSAGAGSRLTPLKNLFAIDTRFLDADAEMKKMFGARVVNSEIQNRRYAKMATKRHLLAQPRATWQIRRASGLSMDFIKQLEGEDGVQLFKVMHSERYQQVQLEFMGAVASYDPNNLVLLARNNPFHVDTLLQLSDISKHQGDNAVAGELVEQALYAFEKCFHSQFNIASGSARLSYLDVENRSFFLALHRHVGFLARRGCWRTAFEFNKLLLGLDPIGDHLGALLAIDFYAIKAHEYDYLLQLYDRMGQEPARGADTKGRRGFGLDRMPNFVYSTAMAQFQVELAKKDGDHTKSSKMLQRAIILFPSVLPLLADKGNFSLDAEMAGESAFYPTKELPKVLNLYVNLFVQRNFSLWKEPEVIEWVKANVKECVQLRFQNAQDPDVQCGKQILEEMEHGEASRVEKNKEKRARDPLISYGPDGELETFNEDGDDDAFDQDDEDDGDDEAGAGGAEEETLLNNQDQSKVSLRLARHVILSDFLQPLAQYLPHRIVHGTIHMHDPVPPRNGHNVYEERYRALQAGGGFGRGGRDSAQGLLDEVIRLFRAAGGIVRGNGGAGGDAAGAAEAQAVAAAAAAGEGEDGGAHELRLQEAQLRQIAEAVQRMRAQHGLDGNVPGAFPGVGDDDEATAPAVTQAENHAGPAADDQGGVPAAAAAENTVAEAAGATNNANQPATIFQALTDMMRMMGLGNGGSNEEVAQAASELLASRPDLYGDEDDDENDEDYVPPEDEDEDEDEDYDDDFEQFGEMDEEGQLWEPYDPAAFE</sequence>
<feature type="compositionally biased region" description="Basic and acidic residues" evidence="1">
    <location>
        <begin position="21"/>
        <end position="30"/>
    </location>
</feature>
<gene>
    <name evidence="2" type="primary">TCF25</name>
    <name evidence="2" type="ORF">DFQ27_001282</name>
</gene>
<accession>A0A9P6QDM5</accession>
<dbReference type="GO" id="GO:1990112">
    <property type="term" value="C:RQC complex"/>
    <property type="evidence" value="ECO:0007669"/>
    <property type="project" value="TreeGrafter"/>
</dbReference>
<dbReference type="PANTHER" id="PTHR22684">
    <property type="entry name" value="NULP1-RELATED"/>
    <property type="match status" value="1"/>
</dbReference>
<dbReference type="Proteomes" id="UP000807716">
    <property type="component" value="Unassembled WGS sequence"/>
</dbReference>
<reference evidence="2" key="1">
    <citation type="journal article" date="2020" name="Fungal Divers.">
        <title>Resolving the Mortierellaceae phylogeny through synthesis of multi-gene phylogenetics and phylogenomics.</title>
        <authorList>
            <person name="Vandepol N."/>
            <person name="Liber J."/>
            <person name="Desiro A."/>
            <person name="Na H."/>
            <person name="Kennedy M."/>
            <person name="Barry K."/>
            <person name="Grigoriev I.V."/>
            <person name="Miller A.N."/>
            <person name="O'Donnell K."/>
            <person name="Stajich J.E."/>
            <person name="Bonito G."/>
        </authorList>
    </citation>
    <scope>NUCLEOTIDE SEQUENCE</scope>
    <source>
        <strain evidence="2">BC1065</strain>
    </source>
</reference>